<evidence type="ECO:0000259" key="2">
    <source>
        <dbReference type="Pfam" id="PF23866"/>
    </source>
</evidence>
<keyword evidence="1" id="KW-1133">Transmembrane helix</keyword>
<evidence type="ECO:0000256" key="1">
    <source>
        <dbReference type="SAM" id="Phobius"/>
    </source>
</evidence>
<dbReference type="InterPro" id="IPR055648">
    <property type="entry name" value="DUF7224"/>
</dbReference>
<dbReference type="EMBL" id="VDGT01000026">
    <property type="protein sequence ID" value="TNM25910.1"/>
    <property type="molecule type" value="Genomic_DNA"/>
</dbReference>
<name>A0A5C4UQM2_9ACTN</name>
<feature type="transmembrane region" description="Helical" evidence="1">
    <location>
        <begin position="128"/>
        <end position="148"/>
    </location>
</feature>
<sequence length="436" mass="45709">MRLRTWLRASAALWLAPLALALIVLYFFGGYVADHRPGDPRLGYAPRTVSSVLLSVYPLVYATAAALGAWESGRLRRDGVWALGPARSRVGVVVRELAPVWLLSGVMVALAVSLALVREGQAPSLASLVLPGMAWLVSVAHSLIGFAAGLVLPRVVVAPVLALAVFYAVAAAWSYEPFWLRHISGQYPEELGFGELPTPASVAAPVLFAGALAVGLTLLTTPVWRPTWRVLCAVAGCVAMLGGTVGAYAMVREWGHSPPTSSGHAPASCAGDAPVVCMPAATAEDLPAVRADIDETLRLLADAGVAVEPPARVEDRLTASGVRAAGTWRLPLTSLHAAETTRLAVVDTVVLFPCAEPDGTTARTVMLWAAGVAGSADAYLRRQQDELPLYQDGAQVLADIEQRAAAVDALPPPEQADWYREAVASACAPGENAGNV</sequence>
<evidence type="ECO:0000313" key="4">
    <source>
        <dbReference type="Proteomes" id="UP000311713"/>
    </source>
</evidence>
<reference evidence="3 4" key="1">
    <citation type="submission" date="2019-06" db="EMBL/GenBank/DDBJ databases">
        <title>Draft genome of Streptomyces sedi sp. JCM16909.</title>
        <authorList>
            <person name="Klykleung N."/>
            <person name="Tanasupawat S."/>
            <person name="Kudo T."/>
            <person name="Yuki M."/>
            <person name="Ohkuma M."/>
        </authorList>
    </citation>
    <scope>NUCLEOTIDE SEQUENCE [LARGE SCALE GENOMIC DNA]</scope>
    <source>
        <strain evidence="3 4">JCM 16909</strain>
    </source>
</reference>
<feature type="domain" description="DUF7224" evidence="2">
    <location>
        <begin position="276"/>
        <end position="423"/>
    </location>
</feature>
<keyword evidence="1" id="KW-0472">Membrane</keyword>
<feature type="transmembrane region" description="Helical" evidence="1">
    <location>
        <begin position="97"/>
        <end position="116"/>
    </location>
</feature>
<gene>
    <name evidence="3" type="ORF">FH715_25430</name>
</gene>
<comment type="caution">
    <text evidence="3">The sequence shown here is derived from an EMBL/GenBank/DDBJ whole genome shotgun (WGS) entry which is preliminary data.</text>
</comment>
<dbReference type="Proteomes" id="UP000311713">
    <property type="component" value="Unassembled WGS sequence"/>
</dbReference>
<protein>
    <recommendedName>
        <fullName evidence="2">DUF7224 domain-containing protein</fullName>
    </recommendedName>
</protein>
<keyword evidence="1" id="KW-0812">Transmembrane</keyword>
<organism evidence="3 4">
    <name type="scientific">Streptomyces sedi</name>
    <dbReference type="NCBI Taxonomy" id="555059"/>
    <lineage>
        <taxon>Bacteria</taxon>
        <taxon>Bacillati</taxon>
        <taxon>Actinomycetota</taxon>
        <taxon>Actinomycetes</taxon>
        <taxon>Kitasatosporales</taxon>
        <taxon>Streptomycetaceae</taxon>
        <taxon>Streptomyces</taxon>
    </lineage>
</organism>
<dbReference type="OrthoDB" id="4280966at2"/>
<accession>A0A5C4UQM2</accession>
<feature type="transmembrane region" description="Helical" evidence="1">
    <location>
        <begin position="12"/>
        <end position="32"/>
    </location>
</feature>
<feature type="transmembrane region" description="Helical" evidence="1">
    <location>
        <begin position="200"/>
        <end position="219"/>
    </location>
</feature>
<dbReference type="AlphaFoldDB" id="A0A5C4UQM2"/>
<proteinExistence type="predicted"/>
<evidence type="ECO:0000313" key="3">
    <source>
        <dbReference type="EMBL" id="TNM25910.1"/>
    </source>
</evidence>
<keyword evidence="4" id="KW-1185">Reference proteome</keyword>
<feature type="transmembrane region" description="Helical" evidence="1">
    <location>
        <begin position="52"/>
        <end position="70"/>
    </location>
</feature>
<dbReference type="Pfam" id="PF23866">
    <property type="entry name" value="DUF7224"/>
    <property type="match status" value="1"/>
</dbReference>
<feature type="transmembrane region" description="Helical" evidence="1">
    <location>
        <begin position="155"/>
        <end position="175"/>
    </location>
</feature>
<dbReference type="RefSeq" id="WP_139649360.1">
    <property type="nucleotide sequence ID" value="NZ_BAAAZS010000035.1"/>
</dbReference>
<feature type="transmembrane region" description="Helical" evidence="1">
    <location>
        <begin position="231"/>
        <end position="251"/>
    </location>
</feature>